<dbReference type="Proteomes" id="UP000735302">
    <property type="component" value="Unassembled WGS sequence"/>
</dbReference>
<dbReference type="AlphaFoldDB" id="A0AAV3YYQ9"/>
<sequence length="95" mass="10855">MNVDSWRSSFNILLHLQRSPWYSVDRGTLHRADVLNSCATMPVPSVLRDEANSTGRTQRDGRLGGHQEEFLSFSCGSRQEEGWYESCVHRLQTAE</sequence>
<gene>
    <name evidence="1" type="ORF">PoB_001396700</name>
</gene>
<protein>
    <submittedName>
        <fullName evidence="1">Uncharacterized protein</fullName>
    </submittedName>
</protein>
<dbReference type="EMBL" id="BLXT01001714">
    <property type="protein sequence ID" value="GFN87461.1"/>
    <property type="molecule type" value="Genomic_DNA"/>
</dbReference>
<evidence type="ECO:0000313" key="1">
    <source>
        <dbReference type="EMBL" id="GFN87461.1"/>
    </source>
</evidence>
<accession>A0AAV3YYQ9</accession>
<keyword evidence="2" id="KW-1185">Reference proteome</keyword>
<reference evidence="1 2" key="1">
    <citation type="journal article" date="2021" name="Elife">
        <title>Chloroplast acquisition without the gene transfer in kleptoplastic sea slugs, Plakobranchus ocellatus.</title>
        <authorList>
            <person name="Maeda T."/>
            <person name="Takahashi S."/>
            <person name="Yoshida T."/>
            <person name="Shimamura S."/>
            <person name="Takaki Y."/>
            <person name="Nagai Y."/>
            <person name="Toyoda A."/>
            <person name="Suzuki Y."/>
            <person name="Arimoto A."/>
            <person name="Ishii H."/>
            <person name="Satoh N."/>
            <person name="Nishiyama T."/>
            <person name="Hasebe M."/>
            <person name="Maruyama T."/>
            <person name="Minagawa J."/>
            <person name="Obokata J."/>
            <person name="Shigenobu S."/>
        </authorList>
    </citation>
    <scope>NUCLEOTIDE SEQUENCE [LARGE SCALE GENOMIC DNA]</scope>
</reference>
<comment type="caution">
    <text evidence="1">The sequence shown here is derived from an EMBL/GenBank/DDBJ whole genome shotgun (WGS) entry which is preliminary data.</text>
</comment>
<name>A0AAV3YYQ9_9GAST</name>
<proteinExistence type="predicted"/>
<evidence type="ECO:0000313" key="2">
    <source>
        <dbReference type="Proteomes" id="UP000735302"/>
    </source>
</evidence>
<organism evidence="1 2">
    <name type="scientific">Plakobranchus ocellatus</name>
    <dbReference type="NCBI Taxonomy" id="259542"/>
    <lineage>
        <taxon>Eukaryota</taxon>
        <taxon>Metazoa</taxon>
        <taxon>Spiralia</taxon>
        <taxon>Lophotrochozoa</taxon>
        <taxon>Mollusca</taxon>
        <taxon>Gastropoda</taxon>
        <taxon>Heterobranchia</taxon>
        <taxon>Euthyneura</taxon>
        <taxon>Panpulmonata</taxon>
        <taxon>Sacoglossa</taxon>
        <taxon>Placobranchoidea</taxon>
        <taxon>Plakobranchidae</taxon>
        <taxon>Plakobranchus</taxon>
    </lineage>
</organism>